<evidence type="ECO:0000256" key="2">
    <source>
        <dbReference type="PROSITE-ProRule" id="PRU00335"/>
    </source>
</evidence>
<dbReference type="InterPro" id="IPR001647">
    <property type="entry name" value="HTH_TetR"/>
</dbReference>
<protein>
    <submittedName>
        <fullName evidence="4">TetR/AcrR family transcriptional regulator</fullName>
    </submittedName>
</protein>
<dbReference type="InterPro" id="IPR023772">
    <property type="entry name" value="DNA-bd_HTH_TetR-type_CS"/>
</dbReference>
<dbReference type="RefSeq" id="WP_262432326.1">
    <property type="nucleotide sequence ID" value="NZ_JACRTE010000011.1"/>
</dbReference>
<dbReference type="PANTHER" id="PTHR43479">
    <property type="entry name" value="ACREF/ENVCD OPERON REPRESSOR-RELATED"/>
    <property type="match status" value="1"/>
</dbReference>
<feature type="DNA-binding region" description="H-T-H motif" evidence="2">
    <location>
        <begin position="29"/>
        <end position="48"/>
    </location>
</feature>
<dbReference type="GO" id="GO:0003677">
    <property type="term" value="F:DNA binding"/>
    <property type="evidence" value="ECO:0007669"/>
    <property type="project" value="UniProtKB-UniRule"/>
</dbReference>
<dbReference type="InterPro" id="IPR009057">
    <property type="entry name" value="Homeodomain-like_sf"/>
</dbReference>
<evidence type="ECO:0000259" key="3">
    <source>
        <dbReference type="PROSITE" id="PS50977"/>
    </source>
</evidence>
<dbReference type="AlphaFoldDB" id="A0A926F903"/>
<evidence type="ECO:0000313" key="4">
    <source>
        <dbReference type="EMBL" id="MBC8596951.1"/>
    </source>
</evidence>
<dbReference type="PROSITE" id="PS01081">
    <property type="entry name" value="HTH_TETR_1"/>
    <property type="match status" value="1"/>
</dbReference>
<dbReference type="Gene3D" id="1.10.357.10">
    <property type="entry name" value="Tetracycline Repressor, domain 2"/>
    <property type="match status" value="1"/>
</dbReference>
<sequence length="205" mass="23241">MNKNENNTLDDILSAAKAEFSEKGFRSASLRRIVKNAGVTTGAFYGYFKSKEELFDALVGEQYDTLMGMFCETQSAFTKLSPQEQAKQMGELSGEGMIKMMDYCYANKDEFKLILCSSDGTKYENIIHDMAEIEVDATHKFAKTMEQLGYPKYNVDKTLEHILASGLFSAFFEVIIHDIPHENAAEYLEELKAFYTAGWKKIMGF</sequence>
<dbReference type="PANTHER" id="PTHR43479:SF11">
    <property type="entry name" value="ACREF_ENVCD OPERON REPRESSOR-RELATED"/>
    <property type="match status" value="1"/>
</dbReference>
<dbReference type="PROSITE" id="PS50977">
    <property type="entry name" value="HTH_TETR_2"/>
    <property type="match status" value="1"/>
</dbReference>
<evidence type="ECO:0000313" key="5">
    <source>
        <dbReference type="Proteomes" id="UP000647416"/>
    </source>
</evidence>
<dbReference type="Proteomes" id="UP000647416">
    <property type="component" value="Unassembled WGS sequence"/>
</dbReference>
<reference evidence="4" key="1">
    <citation type="submission" date="2020-08" db="EMBL/GenBank/DDBJ databases">
        <title>Genome public.</title>
        <authorList>
            <person name="Liu C."/>
            <person name="Sun Q."/>
        </authorList>
    </citation>
    <scope>NUCLEOTIDE SEQUENCE</scope>
    <source>
        <strain evidence="4">NSJ-50</strain>
    </source>
</reference>
<keyword evidence="1 2" id="KW-0238">DNA-binding</keyword>
<dbReference type="SUPFAM" id="SSF46689">
    <property type="entry name" value="Homeodomain-like"/>
    <property type="match status" value="1"/>
</dbReference>
<dbReference type="PRINTS" id="PR00455">
    <property type="entry name" value="HTHTETR"/>
</dbReference>
<dbReference type="Pfam" id="PF00440">
    <property type="entry name" value="TetR_N"/>
    <property type="match status" value="1"/>
</dbReference>
<gene>
    <name evidence="4" type="ORF">H8706_08730</name>
</gene>
<comment type="caution">
    <text evidence="4">The sequence shown here is derived from an EMBL/GenBank/DDBJ whole genome shotgun (WGS) entry which is preliminary data.</text>
</comment>
<dbReference type="EMBL" id="JACRTE010000011">
    <property type="protein sequence ID" value="MBC8596951.1"/>
    <property type="molecule type" value="Genomic_DNA"/>
</dbReference>
<organism evidence="4 5">
    <name type="scientific">Qingrenia yutianensis</name>
    <dbReference type="NCBI Taxonomy" id="2763676"/>
    <lineage>
        <taxon>Bacteria</taxon>
        <taxon>Bacillati</taxon>
        <taxon>Bacillota</taxon>
        <taxon>Clostridia</taxon>
        <taxon>Eubacteriales</taxon>
        <taxon>Oscillospiraceae</taxon>
        <taxon>Qingrenia</taxon>
    </lineage>
</organism>
<proteinExistence type="predicted"/>
<dbReference type="InterPro" id="IPR050624">
    <property type="entry name" value="HTH-type_Tx_Regulator"/>
</dbReference>
<evidence type="ECO:0000256" key="1">
    <source>
        <dbReference type="ARBA" id="ARBA00023125"/>
    </source>
</evidence>
<name>A0A926F903_9FIRM</name>
<keyword evidence="5" id="KW-1185">Reference proteome</keyword>
<feature type="domain" description="HTH tetR-type" evidence="3">
    <location>
        <begin position="6"/>
        <end position="66"/>
    </location>
</feature>
<accession>A0A926F903</accession>